<dbReference type="dictyBase" id="DDB_G0291618"/>
<evidence type="ECO:0000313" key="3">
    <source>
        <dbReference type="Proteomes" id="UP000002195"/>
    </source>
</evidence>
<organism evidence="2 3">
    <name type="scientific">Dictyostelium discoideum</name>
    <name type="common">Social amoeba</name>
    <dbReference type="NCBI Taxonomy" id="44689"/>
    <lineage>
        <taxon>Eukaryota</taxon>
        <taxon>Amoebozoa</taxon>
        <taxon>Evosea</taxon>
        <taxon>Eumycetozoa</taxon>
        <taxon>Dictyostelia</taxon>
        <taxon>Dictyosteliales</taxon>
        <taxon>Dictyosteliaceae</taxon>
        <taxon>Dictyostelium</taxon>
    </lineage>
</organism>
<accession>Q54EC0</accession>
<keyword evidence="1" id="KW-0732">Signal</keyword>
<evidence type="ECO:0000313" key="2">
    <source>
        <dbReference type="EMBL" id="EAL61793.1"/>
    </source>
</evidence>
<dbReference type="Proteomes" id="UP000002195">
    <property type="component" value="Unassembled WGS sequence"/>
</dbReference>
<name>Q54EC0_DICDI</name>
<gene>
    <name evidence="2" type="ORF">DDB_G0291618</name>
</gene>
<keyword evidence="3" id="KW-1185">Reference proteome</keyword>
<dbReference type="RefSeq" id="XP_635320.1">
    <property type="nucleotide sequence ID" value="XM_630228.1"/>
</dbReference>
<feature type="signal peptide" evidence="1">
    <location>
        <begin position="1"/>
        <end position="22"/>
    </location>
</feature>
<proteinExistence type="predicted"/>
<protein>
    <submittedName>
        <fullName evidence="2">Uncharacterized protein</fullName>
    </submittedName>
</protein>
<sequence>MKIILSLIIFSIFFILFSKSLSYVSPKYDGCNFKYYYREPSGYNELICEDQSIYKYSTNDNWTKIVHFNSPVTNDQYLFLYNGINGNYDIMHVKTGLIKSSDFIQPSCQSIILENDYLLKLTCELSPIGDDSSTNKVNYTIDINNGLILNK</sequence>
<dbReference type="VEuPathDB" id="AmoebaDB:DDB_G0291618"/>
<dbReference type="PaxDb" id="44689-DDB0305070"/>
<feature type="chain" id="PRO_5004249839" evidence="1">
    <location>
        <begin position="23"/>
        <end position="151"/>
    </location>
</feature>
<dbReference type="HOGENOM" id="CLU_1734894_0_0_1"/>
<evidence type="ECO:0000256" key="1">
    <source>
        <dbReference type="SAM" id="SignalP"/>
    </source>
</evidence>
<reference evidence="2 3" key="1">
    <citation type="journal article" date="2005" name="Nature">
        <title>The genome of the social amoeba Dictyostelium discoideum.</title>
        <authorList>
            <consortium name="The Dictyostelium discoideum Sequencing Consortium"/>
            <person name="Eichinger L."/>
            <person name="Pachebat J.A."/>
            <person name="Glockner G."/>
            <person name="Rajandream M.A."/>
            <person name="Sucgang R."/>
            <person name="Berriman M."/>
            <person name="Song J."/>
            <person name="Olsen R."/>
            <person name="Szafranski K."/>
            <person name="Xu Q."/>
            <person name="Tunggal B."/>
            <person name="Kummerfeld S."/>
            <person name="Madera M."/>
            <person name="Konfortov B.A."/>
            <person name="Rivero F."/>
            <person name="Bankier A.T."/>
            <person name="Lehmann R."/>
            <person name="Hamlin N."/>
            <person name="Davies R."/>
            <person name="Gaudet P."/>
            <person name="Fey P."/>
            <person name="Pilcher K."/>
            <person name="Chen G."/>
            <person name="Saunders D."/>
            <person name="Sodergren E."/>
            <person name="Davis P."/>
            <person name="Kerhornou A."/>
            <person name="Nie X."/>
            <person name="Hall N."/>
            <person name="Anjard C."/>
            <person name="Hemphill L."/>
            <person name="Bason N."/>
            <person name="Farbrother P."/>
            <person name="Desany B."/>
            <person name="Just E."/>
            <person name="Morio T."/>
            <person name="Rost R."/>
            <person name="Churcher C."/>
            <person name="Cooper J."/>
            <person name="Haydock S."/>
            <person name="van Driessche N."/>
            <person name="Cronin A."/>
            <person name="Goodhead I."/>
            <person name="Muzny D."/>
            <person name="Mourier T."/>
            <person name="Pain A."/>
            <person name="Lu M."/>
            <person name="Harper D."/>
            <person name="Lindsay R."/>
            <person name="Hauser H."/>
            <person name="James K."/>
            <person name="Quiles M."/>
            <person name="Madan Babu M."/>
            <person name="Saito T."/>
            <person name="Buchrieser C."/>
            <person name="Wardroper A."/>
            <person name="Felder M."/>
            <person name="Thangavelu M."/>
            <person name="Johnson D."/>
            <person name="Knights A."/>
            <person name="Loulseged H."/>
            <person name="Mungall K."/>
            <person name="Oliver K."/>
            <person name="Price C."/>
            <person name="Quail M.A."/>
            <person name="Urushihara H."/>
            <person name="Hernandez J."/>
            <person name="Rabbinowitsch E."/>
            <person name="Steffen D."/>
            <person name="Sanders M."/>
            <person name="Ma J."/>
            <person name="Kohara Y."/>
            <person name="Sharp S."/>
            <person name="Simmonds M."/>
            <person name="Spiegler S."/>
            <person name="Tivey A."/>
            <person name="Sugano S."/>
            <person name="White B."/>
            <person name="Walker D."/>
            <person name="Woodward J."/>
            <person name="Winckler T."/>
            <person name="Tanaka Y."/>
            <person name="Shaulsky G."/>
            <person name="Schleicher M."/>
            <person name="Weinstock G."/>
            <person name="Rosenthal A."/>
            <person name="Cox E.C."/>
            <person name="Chisholm R.L."/>
            <person name="Gibbs R."/>
            <person name="Loomis W.F."/>
            <person name="Platzer M."/>
            <person name="Kay R.R."/>
            <person name="Williams J."/>
            <person name="Dear P.H."/>
            <person name="Noegel A.A."/>
            <person name="Barrell B."/>
            <person name="Kuspa A."/>
        </authorList>
    </citation>
    <scope>NUCLEOTIDE SEQUENCE [LARGE SCALE GENOMIC DNA]</scope>
    <source>
        <strain evidence="2 3">AX4</strain>
    </source>
</reference>
<comment type="caution">
    <text evidence="2">The sequence shown here is derived from an EMBL/GenBank/DDBJ whole genome shotgun (WGS) entry which is preliminary data.</text>
</comment>
<dbReference type="EMBL" id="AAFI02000177">
    <property type="protein sequence ID" value="EAL61793.1"/>
    <property type="molecule type" value="Genomic_DNA"/>
</dbReference>
<dbReference type="AlphaFoldDB" id="Q54EC0"/>
<dbReference type="GeneID" id="8628264"/>
<dbReference type="InParanoid" id="Q54EC0"/>
<dbReference type="KEGG" id="ddi:DDB_G0291618"/>